<evidence type="ECO:0000256" key="1">
    <source>
        <dbReference type="ARBA" id="ARBA00010923"/>
    </source>
</evidence>
<dbReference type="SUPFAM" id="SSF116734">
    <property type="entry name" value="DNA methylase specificity domain"/>
    <property type="match status" value="2"/>
</dbReference>
<keyword evidence="2" id="KW-0680">Restriction system</keyword>
<reference evidence="6 7" key="1">
    <citation type="journal article" date="2014" name="BMC Genomics">
        <title>Comparison of environmental and isolate Sulfobacillus genomes reveals diverse carbon, sulfur, nitrogen, and hydrogen metabolisms.</title>
        <authorList>
            <person name="Justice N.B."/>
            <person name="Norman A."/>
            <person name="Brown C.T."/>
            <person name="Singh A."/>
            <person name="Thomas B.C."/>
            <person name="Banfield J.F."/>
        </authorList>
    </citation>
    <scope>NUCLEOTIDE SEQUENCE [LARGE SCALE GENOMIC DNA]</scope>
    <source>
        <strain evidence="6">AMDSBA5</strain>
    </source>
</reference>
<dbReference type="InterPro" id="IPR052021">
    <property type="entry name" value="Type-I_RS_S_subunit"/>
</dbReference>
<dbReference type="Proteomes" id="UP000242705">
    <property type="component" value="Unassembled WGS sequence"/>
</dbReference>
<dbReference type="Gene3D" id="1.10.287.1120">
    <property type="entry name" value="Bipartite methylase S protein"/>
    <property type="match status" value="1"/>
</dbReference>
<dbReference type="GO" id="GO:0003677">
    <property type="term" value="F:DNA binding"/>
    <property type="evidence" value="ECO:0007669"/>
    <property type="project" value="UniProtKB-KW"/>
</dbReference>
<feature type="domain" description="Type I restriction modification DNA specificity" evidence="5">
    <location>
        <begin position="22"/>
        <end position="193"/>
    </location>
</feature>
<evidence type="ECO:0000259" key="5">
    <source>
        <dbReference type="Pfam" id="PF01420"/>
    </source>
</evidence>
<evidence type="ECO:0000256" key="3">
    <source>
        <dbReference type="ARBA" id="ARBA00023125"/>
    </source>
</evidence>
<gene>
    <name evidence="6" type="ORF">C7B47_12275</name>
</gene>
<keyword evidence="3" id="KW-0238">DNA-binding</keyword>
<dbReference type="InterPro" id="IPR044946">
    <property type="entry name" value="Restrct_endonuc_typeI_TRD_sf"/>
</dbReference>
<comment type="similarity">
    <text evidence="1">Belongs to the type-I restriction system S methylase family.</text>
</comment>
<proteinExistence type="inferred from homology"/>
<dbReference type="GO" id="GO:0009307">
    <property type="term" value="P:DNA restriction-modification system"/>
    <property type="evidence" value="ECO:0007669"/>
    <property type="project" value="UniProtKB-KW"/>
</dbReference>
<dbReference type="AlphaFoldDB" id="A0A2T2WT54"/>
<feature type="coiled-coil region" evidence="4">
    <location>
        <begin position="178"/>
        <end position="205"/>
    </location>
</feature>
<accession>A0A2T2WT54</accession>
<dbReference type="PANTHER" id="PTHR30408">
    <property type="entry name" value="TYPE-1 RESTRICTION ENZYME ECOKI SPECIFICITY PROTEIN"/>
    <property type="match status" value="1"/>
</dbReference>
<evidence type="ECO:0000313" key="6">
    <source>
        <dbReference type="EMBL" id="PSR25425.1"/>
    </source>
</evidence>
<dbReference type="Gene3D" id="3.90.220.20">
    <property type="entry name" value="DNA methylase specificity domains"/>
    <property type="match status" value="2"/>
</dbReference>
<dbReference type="EMBL" id="PXYX01000030">
    <property type="protein sequence ID" value="PSR25425.1"/>
    <property type="molecule type" value="Genomic_DNA"/>
</dbReference>
<protein>
    <recommendedName>
        <fullName evidence="5">Type I restriction modification DNA specificity domain-containing protein</fullName>
    </recommendedName>
</protein>
<evidence type="ECO:0000313" key="7">
    <source>
        <dbReference type="Proteomes" id="UP000242705"/>
    </source>
</evidence>
<organism evidence="6 7">
    <name type="scientific">Sulfobacillus thermosulfidooxidans</name>
    <dbReference type="NCBI Taxonomy" id="28034"/>
    <lineage>
        <taxon>Bacteria</taxon>
        <taxon>Bacillati</taxon>
        <taxon>Bacillota</taxon>
        <taxon>Clostridia</taxon>
        <taxon>Eubacteriales</taxon>
        <taxon>Clostridiales Family XVII. Incertae Sedis</taxon>
        <taxon>Sulfobacillus</taxon>
    </lineage>
</organism>
<sequence>MVQYGEANRDVGTTSEWSAHVPEGWKFVRLDSVFDLVRNTIRQKDMIEKTVFHYSIPSVQDYGDGRIESGDEISSDKFLLSGGELIVSKLNPRKATVLLTKPQGIPIVASTEFVVLRPKAIHSKYALYLYLSHWVREKISSVVQSTTKSHQRANPSDIYKLWAPLPNLDEQVQIASFLDRQTAKLDQLIEKKQRLIALLQEYRQALITQAVTKGLDPNVPMKDSGIPWLGEVPAHWEVVKTSRVVDSIQTGPFGSQLHAEDYVDNGIPVINPSHIVNGSIVFDPSSAVSNDTKQRLKRHELTSGDIVFARRGEIGRCALVTEDAEGFLCGTGCFRVRPNQEVVDPAFMAISFSTPWIRDWLSLQSVGSTMENLNTTILANTPFLLPPLAEQHHIVQRVLQASTQINSVVEKLHDQVGLIQEYRQALITAAVTGQIDIRQWENVQTEAMPS</sequence>
<dbReference type="Pfam" id="PF01420">
    <property type="entry name" value="Methylase_S"/>
    <property type="match status" value="2"/>
</dbReference>
<keyword evidence="4" id="KW-0175">Coiled coil</keyword>
<comment type="caution">
    <text evidence="6">The sequence shown here is derived from an EMBL/GenBank/DDBJ whole genome shotgun (WGS) entry which is preliminary data.</text>
</comment>
<feature type="domain" description="Type I restriction modification DNA specificity" evidence="5">
    <location>
        <begin position="235"/>
        <end position="403"/>
    </location>
</feature>
<dbReference type="InterPro" id="IPR000055">
    <property type="entry name" value="Restrct_endonuc_typeI_TRD"/>
</dbReference>
<evidence type="ECO:0000256" key="2">
    <source>
        <dbReference type="ARBA" id="ARBA00022747"/>
    </source>
</evidence>
<dbReference type="PANTHER" id="PTHR30408:SF12">
    <property type="entry name" value="TYPE I RESTRICTION ENZYME MJAVIII SPECIFICITY SUBUNIT"/>
    <property type="match status" value="1"/>
</dbReference>
<name>A0A2T2WT54_SULTH</name>
<evidence type="ECO:0000256" key="4">
    <source>
        <dbReference type="SAM" id="Coils"/>
    </source>
</evidence>